<evidence type="ECO:0000313" key="2">
    <source>
        <dbReference type="EMBL" id="KAK1898497.1"/>
    </source>
</evidence>
<feature type="region of interest" description="Disordered" evidence="1">
    <location>
        <begin position="1"/>
        <end position="33"/>
    </location>
</feature>
<evidence type="ECO:0000313" key="3">
    <source>
        <dbReference type="Proteomes" id="UP001228049"/>
    </source>
</evidence>
<protein>
    <submittedName>
        <fullName evidence="2">Piezo-type mechanosensitive ion channel like</fullName>
    </submittedName>
</protein>
<dbReference type="AlphaFoldDB" id="A0AAD9C9L1"/>
<accession>A0AAD9C9L1</accession>
<organism evidence="2 3">
    <name type="scientific">Dissostichus eleginoides</name>
    <name type="common">Patagonian toothfish</name>
    <name type="synonym">Dissostichus amissus</name>
    <dbReference type="NCBI Taxonomy" id="100907"/>
    <lineage>
        <taxon>Eukaryota</taxon>
        <taxon>Metazoa</taxon>
        <taxon>Chordata</taxon>
        <taxon>Craniata</taxon>
        <taxon>Vertebrata</taxon>
        <taxon>Euteleostomi</taxon>
        <taxon>Actinopterygii</taxon>
        <taxon>Neopterygii</taxon>
        <taxon>Teleostei</taxon>
        <taxon>Neoteleostei</taxon>
        <taxon>Acanthomorphata</taxon>
        <taxon>Eupercaria</taxon>
        <taxon>Perciformes</taxon>
        <taxon>Notothenioidei</taxon>
        <taxon>Nototheniidae</taxon>
        <taxon>Dissostichus</taxon>
    </lineage>
</organism>
<keyword evidence="3" id="KW-1185">Reference proteome</keyword>
<proteinExistence type="predicted"/>
<reference evidence="2" key="1">
    <citation type="submission" date="2023-04" db="EMBL/GenBank/DDBJ databases">
        <title>Chromosome-level genome of Chaenocephalus aceratus.</title>
        <authorList>
            <person name="Park H."/>
        </authorList>
    </citation>
    <scope>NUCLEOTIDE SEQUENCE</scope>
    <source>
        <strain evidence="2">DE</strain>
        <tissue evidence="2">Muscle</tissue>
    </source>
</reference>
<evidence type="ECO:0000256" key="1">
    <source>
        <dbReference type="SAM" id="MobiDB-lite"/>
    </source>
</evidence>
<name>A0AAD9C9L1_DISEL</name>
<gene>
    <name evidence="2" type="ORF">KUDE01_018021</name>
</gene>
<sequence>MDKPSVWRAVVSSTDPRRARDPGSQSSRPGSAMGYRLYDMDERLLDASSLYLSSTFQYLCLLERGRASAVAMMSPRTLD</sequence>
<comment type="caution">
    <text evidence="2">The sequence shown here is derived from an EMBL/GenBank/DDBJ whole genome shotgun (WGS) entry which is preliminary data.</text>
</comment>
<dbReference type="Proteomes" id="UP001228049">
    <property type="component" value="Unassembled WGS sequence"/>
</dbReference>
<dbReference type="EMBL" id="JASDAP010000008">
    <property type="protein sequence ID" value="KAK1898497.1"/>
    <property type="molecule type" value="Genomic_DNA"/>
</dbReference>